<sequence length="99" mass="11105">MDSSIWLKRLEGFREEIKITYVTNIKLNCLASERFPSTDAILDGSYGSKGIKTKLVIKKTSNKIVNNSNLVTFVGEMKSCCTPTVSISTNNHYFFRFGG</sequence>
<dbReference type="EMBL" id="GBRH01222162">
    <property type="protein sequence ID" value="JAD75733.1"/>
    <property type="molecule type" value="Transcribed_RNA"/>
</dbReference>
<dbReference type="AlphaFoldDB" id="A0A0A9CMR5"/>
<reference evidence="1" key="2">
    <citation type="journal article" date="2015" name="Data Brief">
        <title>Shoot transcriptome of the giant reed, Arundo donax.</title>
        <authorList>
            <person name="Barrero R.A."/>
            <person name="Guerrero F.D."/>
            <person name="Moolhuijzen P."/>
            <person name="Goolsby J.A."/>
            <person name="Tidwell J."/>
            <person name="Bellgard S.E."/>
            <person name="Bellgard M.I."/>
        </authorList>
    </citation>
    <scope>NUCLEOTIDE SEQUENCE</scope>
    <source>
        <tissue evidence="1">Shoot tissue taken approximately 20 cm above the soil surface</tissue>
    </source>
</reference>
<reference evidence="1" key="1">
    <citation type="submission" date="2014-09" db="EMBL/GenBank/DDBJ databases">
        <authorList>
            <person name="Magalhaes I.L.F."/>
            <person name="Oliveira U."/>
            <person name="Santos F.R."/>
            <person name="Vidigal T.H.D.A."/>
            <person name="Brescovit A.D."/>
            <person name="Santos A.J."/>
        </authorList>
    </citation>
    <scope>NUCLEOTIDE SEQUENCE</scope>
    <source>
        <tissue evidence="1">Shoot tissue taken approximately 20 cm above the soil surface</tissue>
    </source>
</reference>
<organism evidence="1">
    <name type="scientific">Arundo donax</name>
    <name type="common">Giant reed</name>
    <name type="synonym">Donax arundinaceus</name>
    <dbReference type="NCBI Taxonomy" id="35708"/>
    <lineage>
        <taxon>Eukaryota</taxon>
        <taxon>Viridiplantae</taxon>
        <taxon>Streptophyta</taxon>
        <taxon>Embryophyta</taxon>
        <taxon>Tracheophyta</taxon>
        <taxon>Spermatophyta</taxon>
        <taxon>Magnoliopsida</taxon>
        <taxon>Liliopsida</taxon>
        <taxon>Poales</taxon>
        <taxon>Poaceae</taxon>
        <taxon>PACMAD clade</taxon>
        <taxon>Arundinoideae</taxon>
        <taxon>Arundineae</taxon>
        <taxon>Arundo</taxon>
    </lineage>
</organism>
<accession>A0A0A9CMR5</accession>
<name>A0A0A9CMR5_ARUDO</name>
<proteinExistence type="predicted"/>
<evidence type="ECO:0000313" key="1">
    <source>
        <dbReference type="EMBL" id="JAD75733.1"/>
    </source>
</evidence>
<protein>
    <submittedName>
        <fullName evidence="1">Uncharacterized protein</fullName>
    </submittedName>
</protein>